<dbReference type="AlphaFoldDB" id="A0A8T2PDA4"/>
<keyword evidence="3" id="KW-1185">Reference proteome</keyword>
<evidence type="ECO:0000313" key="2">
    <source>
        <dbReference type="EMBL" id="KAG9347622.1"/>
    </source>
</evidence>
<accession>A0A8T2PDA4</accession>
<evidence type="ECO:0000256" key="1">
    <source>
        <dbReference type="SAM" id="MobiDB-lite"/>
    </source>
</evidence>
<evidence type="ECO:0000313" key="3">
    <source>
        <dbReference type="Proteomes" id="UP000824540"/>
    </source>
</evidence>
<proteinExistence type="predicted"/>
<dbReference type="Proteomes" id="UP000824540">
    <property type="component" value="Unassembled WGS sequence"/>
</dbReference>
<organism evidence="2 3">
    <name type="scientific">Albula glossodonta</name>
    <name type="common">roundjaw bonefish</name>
    <dbReference type="NCBI Taxonomy" id="121402"/>
    <lineage>
        <taxon>Eukaryota</taxon>
        <taxon>Metazoa</taxon>
        <taxon>Chordata</taxon>
        <taxon>Craniata</taxon>
        <taxon>Vertebrata</taxon>
        <taxon>Euteleostomi</taxon>
        <taxon>Actinopterygii</taxon>
        <taxon>Neopterygii</taxon>
        <taxon>Teleostei</taxon>
        <taxon>Albuliformes</taxon>
        <taxon>Albulidae</taxon>
        <taxon>Albula</taxon>
    </lineage>
</organism>
<protein>
    <submittedName>
        <fullName evidence="2">Uncharacterized protein</fullName>
    </submittedName>
</protein>
<name>A0A8T2PDA4_9TELE</name>
<feature type="region of interest" description="Disordered" evidence="1">
    <location>
        <begin position="1"/>
        <end position="20"/>
    </location>
</feature>
<gene>
    <name evidence="2" type="ORF">JZ751_005193</name>
</gene>
<sequence>MSLGGREALGDGVLRGGGGGTGGGVPQKSAFITLLQLEPRQSLPRPYISPPLLRDNRLVVPKALCGGACCAKPAVNNARTCGGSSRRRQAINMSRCVGEDISAMCEHTDLSEPRESTGASGIITNCYKLCPIPRLLSTPFTTSSVPNTVGGSAEFVEDKAVFELLHKPHTAPHHCPCLHPCPCPCPCFPPPTPEVRSYILYLPLRCPLSTFQLQRPSPFSPCYHQEGTIANFVSLPQSWGYLDASRRTSSVEEGLAPPPELQVDMNTDAKHSEEQAEPDYQALVLSVNAHGVGSPAVLEPIPALGLCLALLSLAPVPALLLPLVPWEVQLCDSGYLPPAEHVCGLSLHRSVERTNSGNFPRVEWLLPLLPQILIAKINKFEASRCAPSSQTIRRVYSA</sequence>
<comment type="caution">
    <text evidence="2">The sequence shown here is derived from an EMBL/GenBank/DDBJ whole genome shotgun (WGS) entry which is preliminary data.</text>
</comment>
<reference evidence="2" key="1">
    <citation type="thesis" date="2021" institute="BYU ScholarsArchive" country="Provo, UT, USA">
        <title>Applications of and Algorithms for Genome Assembly and Genomic Analyses with an Emphasis on Marine Teleosts.</title>
        <authorList>
            <person name="Pickett B.D."/>
        </authorList>
    </citation>
    <scope>NUCLEOTIDE SEQUENCE</scope>
    <source>
        <strain evidence="2">HI-2016</strain>
    </source>
</reference>
<dbReference type="EMBL" id="JAFBMS010000013">
    <property type="protein sequence ID" value="KAG9347622.1"/>
    <property type="molecule type" value="Genomic_DNA"/>
</dbReference>